<sequence>AVGIYSRWYFLVVVLFGRWKLLVIGCWSTSNQQLPTTPNPKYQLFPTAKKYYDQKVPTTINTNCLQQNF</sequence>
<keyword evidence="2" id="KW-1185">Reference proteome</keyword>
<gene>
    <name evidence="1" type="ORF">BpHYR1_037490</name>
</gene>
<feature type="non-terminal residue" evidence="1">
    <location>
        <position position="1"/>
    </location>
</feature>
<dbReference type="EMBL" id="REGN01005964">
    <property type="protein sequence ID" value="RNA11409.1"/>
    <property type="molecule type" value="Genomic_DNA"/>
</dbReference>
<proteinExistence type="predicted"/>
<evidence type="ECO:0000313" key="1">
    <source>
        <dbReference type="EMBL" id="RNA11409.1"/>
    </source>
</evidence>
<protein>
    <submittedName>
        <fullName evidence="1">Uncharacterized protein</fullName>
    </submittedName>
</protein>
<accession>A0A3M7QJF0</accession>
<dbReference type="Proteomes" id="UP000276133">
    <property type="component" value="Unassembled WGS sequence"/>
</dbReference>
<organism evidence="1 2">
    <name type="scientific">Brachionus plicatilis</name>
    <name type="common">Marine rotifer</name>
    <name type="synonym">Brachionus muelleri</name>
    <dbReference type="NCBI Taxonomy" id="10195"/>
    <lineage>
        <taxon>Eukaryota</taxon>
        <taxon>Metazoa</taxon>
        <taxon>Spiralia</taxon>
        <taxon>Gnathifera</taxon>
        <taxon>Rotifera</taxon>
        <taxon>Eurotatoria</taxon>
        <taxon>Monogononta</taxon>
        <taxon>Pseudotrocha</taxon>
        <taxon>Ploima</taxon>
        <taxon>Brachionidae</taxon>
        <taxon>Brachionus</taxon>
    </lineage>
</organism>
<name>A0A3M7QJF0_BRAPC</name>
<dbReference type="AlphaFoldDB" id="A0A3M7QJF0"/>
<evidence type="ECO:0000313" key="2">
    <source>
        <dbReference type="Proteomes" id="UP000276133"/>
    </source>
</evidence>
<reference evidence="1 2" key="1">
    <citation type="journal article" date="2018" name="Sci. Rep.">
        <title>Genomic signatures of local adaptation to the degree of environmental predictability in rotifers.</title>
        <authorList>
            <person name="Franch-Gras L."/>
            <person name="Hahn C."/>
            <person name="Garcia-Roger E.M."/>
            <person name="Carmona M.J."/>
            <person name="Serra M."/>
            <person name="Gomez A."/>
        </authorList>
    </citation>
    <scope>NUCLEOTIDE SEQUENCE [LARGE SCALE GENOMIC DNA]</scope>
    <source>
        <strain evidence="1">HYR1</strain>
    </source>
</reference>
<comment type="caution">
    <text evidence="1">The sequence shown here is derived from an EMBL/GenBank/DDBJ whole genome shotgun (WGS) entry which is preliminary data.</text>
</comment>